<feature type="domain" description="Homeodomain phBC6A51-type" evidence="1">
    <location>
        <begin position="10"/>
        <end position="126"/>
    </location>
</feature>
<dbReference type="OrthoDB" id="49198at2"/>
<protein>
    <recommendedName>
        <fullName evidence="1">Homeodomain phBC6A51-type domain-containing protein</fullName>
    </recommendedName>
</protein>
<dbReference type="InterPro" id="IPR024978">
    <property type="entry name" value="Homeodomain_phBC6A51-type"/>
</dbReference>
<proteinExistence type="predicted"/>
<dbReference type="KEGG" id="mpz:Marpi_0319"/>
<accession>H2J441</accession>
<gene>
    <name evidence="2" type="ordered locus">Marpi_0319</name>
</gene>
<reference evidence="3" key="2">
    <citation type="submission" date="2012-01" db="EMBL/GenBank/DDBJ databases">
        <title>Complete sequence of chromosome of Marinitoga piezophila KA3.</title>
        <authorList>
            <person name="Lucas S."/>
            <person name="Han J."/>
            <person name="Lapidus A."/>
            <person name="Cheng J.-F."/>
            <person name="Goodwin L."/>
            <person name="Pitluck S."/>
            <person name="Peters L."/>
            <person name="Mikhailova N."/>
            <person name="Teshima H."/>
            <person name="Detter J.C."/>
            <person name="Han C."/>
            <person name="Tapia R."/>
            <person name="Land M."/>
            <person name="Hauser L."/>
            <person name="Kyrpides N."/>
            <person name="Ivanova N."/>
            <person name="Pagani I."/>
            <person name="Jebbar M."/>
            <person name="Vannier P."/>
            <person name="Oger P."/>
            <person name="Cario A."/>
            <person name="Bartlett D."/>
            <person name="Noll K.M."/>
            <person name="Woyke T."/>
        </authorList>
    </citation>
    <scope>NUCLEOTIDE SEQUENCE [LARGE SCALE GENOMIC DNA]</scope>
    <source>
        <strain evidence="3">DSM 14283 / JCM 11233 / KA3</strain>
    </source>
</reference>
<dbReference type="EMBL" id="CP003257">
    <property type="protein sequence ID" value="AEX84769.1"/>
    <property type="molecule type" value="Genomic_DNA"/>
</dbReference>
<dbReference type="Pfam" id="PF13022">
    <property type="entry name" value="HTH_Tnp_1_2"/>
    <property type="match status" value="1"/>
</dbReference>
<keyword evidence="3" id="KW-1185">Reference proteome</keyword>
<reference evidence="2 3" key="1">
    <citation type="journal article" date="2012" name="J. Bacteriol.">
        <title>Complete Genome Sequence of the Thermophilic, Piezophilic, Heterotrophic Bacterium Marinitoga piezophila KA3.</title>
        <authorList>
            <person name="Lucas S."/>
            <person name="Han J."/>
            <person name="Lapidus A."/>
            <person name="Cheng J.F."/>
            <person name="Goodwin L.A."/>
            <person name="Pitluck S."/>
            <person name="Peters L."/>
            <person name="Mikhailova N."/>
            <person name="Teshima H."/>
            <person name="Detter J.C."/>
            <person name="Han C."/>
            <person name="Tapia R."/>
            <person name="Land M."/>
            <person name="Hauser L."/>
            <person name="Kyrpides N.C."/>
            <person name="Ivanova N."/>
            <person name="Pagani I."/>
            <person name="Vannier P."/>
            <person name="Oger P."/>
            <person name="Bartlett D.H."/>
            <person name="Noll K.M."/>
            <person name="Woyke T."/>
            <person name="Jebbar M."/>
        </authorList>
    </citation>
    <scope>NUCLEOTIDE SEQUENCE [LARGE SCALE GENOMIC DNA]</scope>
    <source>
        <strain evidence="3">DSM 14283 / JCM 11233 / KA3</strain>
    </source>
</reference>
<dbReference type="InterPro" id="IPR009057">
    <property type="entry name" value="Homeodomain-like_sf"/>
</dbReference>
<sequence>MRKNKSRKVKKKGLSKKQLKAIEMLIDIEKDYTKRDIASLLQIDESTLYKWLRKEEFIEELNRQSEEFFKRSKNLVNKALLKKILKGDVSAMRLYYEKENEFIQKHQFTGNFELVIDGNEINDSED</sequence>
<evidence type="ECO:0000259" key="1">
    <source>
        <dbReference type="Pfam" id="PF13022"/>
    </source>
</evidence>
<dbReference type="RefSeq" id="WP_014295841.1">
    <property type="nucleotide sequence ID" value="NC_016751.1"/>
</dbReference>
<dbReference type="AlphaFoldDB" id="H2J441"/>
<dbReference type="Proteomes" id="UP000007161">
    <property type="component" value="Chromosome"/>
</dbReference>
<organism evidence="2 3">
    <name type="scientific">Marinitoga piezophila (strain DSM 14283 / JCM 11233 / KA3)</name>
    <dbReference type="NCBI Taxonomy" id="443254"/>
    <lineage>
        <taxon>Bacteria</taxon>
        <taxon>Thermotogati</taxon>
        <taxon>Thermotogota</taxon>
        <taxon>Thermotogae</taxon>
        <taxon>Petrotogales</taxon>
        <taxon>Petrotogaceae</taxon>
        <taxon>Marinitoga</taxon>
    </lineage>
</organism>
<dbReference type="HOGENOM" id="CLU_1978871_0_0_0"/>
<dbReference type="STRING" id="443254.Marpi_0319"/>
<dbReference type="Gene3D" id="1.10.10.60">
    <property type="entry name" value="Homeodomain-like"/>
    <property type="match status" value="1"/>
</dbReference>
<name>H2J441_MARPK</name>
<evidence type="ECO:0000313" key="2">
    <source>
        <dbReference type="EMBL" id="AEX84769.1"/>
    </source>
</evidence>
<evidence type="ECO:0000313" key="3">
    <source>
        <dbReference type="Proteomes" id="UP000007161"/>
    </source>
</evidence>
<dbReference type="SUPFAM" id="SSF46689">
    <property type="entry name" value="Homeodomain-like"/>
    <property type="match status" value="1"/>
</dbReference>